<dbReference type="STRING" id="487184.SAMN05216421_3007"/>
<evidence type="ECO:0000259" key="7">
    <source>
        <dbReference type="Pfam" id="PF09084"/>
    </source>
</evidence>
<dbReference type="OrthoDB" id="286202at2"/>
<keyword evidence="3 6" id="KW-0732">Signal</keyword>
<name>A0A1H1Y019_9GAMM</name>
<evidence type="ECO:0000256" key="1">
    <source>
        <dbReference type="ARBA" id="ARBA00010742"/>
    </source>
</evidence>
<reference evidence="9" key="1">
    <citation type="submission" date="2016-10" db="EMBL/GenBank/DDBJ databases">
        <authorList>
            <person name="Varghese N."/>
            <person name="Submissions S."/>
        </authorList>
    </citation>
    <scope>NUCLEOTIDE SEQUENCE [LARGE SCALE GENOMIC DNA]</scope>
    <source>
        <strain evidence="9">NRRL B-51270</strain>
    </source>
</reference>
<keyword evidence="9" id="KW-1185">Reference proteome</keyword>
<evidence type="ECO:0000256" key="2">
    <source>
        <dbReference type="ARBA" id="ARBA00022448"/>
    </source>
</evidence>
<evidence type="ECO:0000256" key="6">
    <source>
        <dbReference type="SAM" id="SignalP"/>
    </source>
</evidence>
<protein>
    <recommendedName>
        <fullName evidence="5">Putative aliphatic sulfonates-binding protein</fullName>
    </recommendedName>
</protein>
<dbReference type="InterPro" id="IPR015168">
    <property type="entry name" value="SsuA/THI5"/>
</dbReference>
<keyword evidence="2" id="KW-0813">Transport</keyword>
<dbReference type="FunFam" id="3.40.190.10:FF:000050">
    <property type="entry name" value="Sulfonate ABC transporter substrate-binding protein"/>
    <property type="match status" value="1"/>
</dbReference>
<dbReference type="Proteomes" id="UP000243207">
    <property type="component" value="Chromosome I"/>
</dbReference>
<dbReference type="PANTHER" id="PTHR30024">
    <property type="entry name" value="ALIPHATIC SULFONATES-BINDING PROTEIN-RELATED"/>
    <property type="match status" value="1"/>
</dbReference>
<gene>
    <name evidence="8" type="ORF">SAMN05216421_3007</name>
</gene>
<accession>A0A1H1Y019</accession>
<dbReference type="SUPFAM" id="SSF53850">
    <property type="entry name" value="Periplasmic binding protein-like II"/>
    <property type="match status" value="1"/>
</dbReference>
<dbReference type="AlphaFoldDB" id="A0A1H1Y019"/>
<dbReference type="Pfam" id="PF09084">
    <property type="entry name" value="NMT1"/>
    <property type="match status" value="1"/>
</dbReference>
<evidence type="ECO:0000313" key="9">
    <source>
        <dbReference type="Proteomes" id="UP000243207"/>
    </source>
</evidence>
<evidence type="ECO:0000256" key="4">
    <source>
        <dbReference type="ARBA" id="ARBA00055538"/>
    </source>
</evidence>
<feature type="chain" id="PRO_5009266027" description="Putative aliphatic sulfonates-binding protein" evidence="6">
    <location>
        <begin position="25"/>
        <end position="456"/>
    </location>
</feature>
<feature type="signal peptide" evidence="6">
    <location>
        <begin position="1"/>
        <end position="24"/>
    </location>
</feature>
<dbReference type="RefSeq" id="WP_093396410.1">
    <property type="nucleotide sequence ID" value="NZ_LT629736.1"/>
</dbReference>
<proteinExistence type="inferred from homology"/>
<organism evidence="8 9">
    <name type="scientific">Halopseudomonas xinjiangensis</name>
    <dbReference type="NCBI Taxonomy" id="487184"/>
    <lineage>
        <taxon>Bacteria</taxon>
        <taxon>Pseudomonadati</taxon>
        <taxon>Pseudomonadota</taxon>
        <taxon>Gammaproteobacteria</taxon>
        <taxon>Pseudomonadales</taxon>
        <taxon>Pseudomonadaceae</taxon>
        <taxon>Halopseudomonas</taxon>
    </lineage>
</organism>
<comment type="function">
    <text evidence="4">Part of a binding-protein-dependent transport system for aliphatic sulfonates. Putative binding protein.</text>
</comment>
<feature type="domain" description="SsuA/THI5-like" evidence="7">
    <location>
        <begin position="129"/>
        <end position="267"/>
    </location>
</feature>
<dbReference type="EMBL" id="LT629736">
    <property type="protein sequence ID" value="SDT14807.1"/>
    <property type="molecule type" value="Genomic_DNA"/>
</dbReference>
<evidence type="ECO:0000256" key="3">
    <source>
        <dbReference type="ARBA" id="ARBA00022729"/>
    </source>
</evidence>
<evidence type="ECO:0000313" key="8">
    <source>
        <dbReference type="EMBL" id="SDT14807.1"/>
    </source>
</evidence>
<dbReference type="SUPFAM" id="SSF160387">
    <property type="entry name" value="NosL/MerB-like"/>
    <property type="match status" value="1"/>
</dbReference>
<dbReference type="PANTHER" id="PTHR30024:SF45">
    <property type="entry name" value="ABC TRANSPORTER SUBSTRATE-BINDING PROTEIN"/>
    <property type="match status" value="1"/>
</dbReference>
<dbReference type="Gene3D" id="3.40.190.10">
    <property type="entry name" value="Periplasmic binding protein-like II"/>
    <property type="match status" value="2"/>
</dbReference>
<sequence>MNNRRGLIALALCGTVSLFGGKAAAETIQIGIGHQSMVTNTVSGGVILEKLNLLHKHLPATGKYADVDYKIIFRDYDSGPPITNQMLAGKLEFGVMGDYPLIVNGAKFQETGKQQTRFIAVTGYNLKGTGNGIVVPYDSPVQSLADLAGKTISTPVGSAAWGMTLKALSDAGLSDKVKLVNQAPPIGAANIAANRIDAHADFCPWSEMMEFRGTARKIYDGSEAEVPTFHGIVVRESFARQYPEVVDAVLTATIEAQQWIQKDPMQAAMRVSEWTGVEKEVLYLYFSNGGISTMEASIKPEWVEALKYDHALLQKEMQIPDLDFNAWVDASYLKRAYQSAGLDYDALVATVVSPTPNNPQLNPAEMWVDGQGIVSFDSIAEMLAAEKTAMAKGTLVTATYVYDNRTGLKLFGKAAYMVQAPSGEVLAFMKKADSDSHIAEFGGTALVPGKAVAMLP</sequence>
<comment type="similarity">
    <text evidence="1">Belongs to the bacterial solute-binding protein SsuA/TauA family.</text>
</comment>
<evidence type="ECO:0000256" key="5">
    <source>
        <dbReference type="ARBA" id="ARBA00070228"/>
    </source>
</evidence>